<accession>A0ABU9B149</accession>
<gene>
    <name evidence="3" type="ORF">WKV53_20960</name>
</gene>
<keyword evidence="1" id="KW-0812">Transmembrane</keyword>
<dbReference type="EMBL" id="JBBUKT010000009">
    <property type="protein sequence ID" value="MEK7952997.1"/>
    <property type="molecule type" value="Genomic_DNA"/>
</dbReference>
<dbReference type="NCBIfam" id="TIGR02595">
    <property type="entry name" value="PEP_CTERM"/>
    <property type="match status" value="1"/>
</dbReference>
<dbReference type="RefSeq" id="WP_341406756.1">
    <property type="nucleotide sequence ID" value="NZ_JBBUKT010000009.1"/>
</dbReference>
<feature type="transmembrane region" description="Helical" evidence="1">
    <location>
        <begin position="46"/>
        <end position="62"/>
    </location>
</feature>
<reference evidence="3 4" key="1">
    <citation type="submission" date="2024-04" db="EMBL/GenBank/DDBJ databases">
        <title>Luteolibacter sp. isolated from soil.</title>
        <authorList>
            <person name="An J."/>
        </authorList>
    </citation>
    <scope>NUCLEOTIDE SEQUENCE [LARGE SCALE GENOMIC DNA]</scope>
    <source>
        <strain evidence="3 4">Y139</strain>
    </source>
</reference>
<feature type="chain" id="PRO_5046473872" evidence="2">
    <location>
        <begin position="24"/>
        <end position="67"/>
    </location>
</feature>
<evidence type="ECO:0000256" key="2">
    <source>
        <dbReference type="SAM" id="SignalP"/>
    </source>
</evidence>
<organism evidence="3 4">
    <name type="scientific">Luteolibacter soli</name>
    <dbReference type="NCBI Taxonomy" id="3135280"/>
    <lineage>
        <taxon>Bacteria</taxon>
        <taxon>Pseudomonadati</taxon>
        <taxon>Verrucomicrobiota</taxon>
        <taxon>Verrucomicrobiia</taxon>
        <taxon>Verrucomicrobiales</taxon>
        <taxon>Verrucomicrobiaceae</taxon>
        <taxon>Luteolibacter</taxon>
    </lineage>
</organism>
<dbReference type="Proteomes" id="UP001371305">
    <property type="component" value="Unassembled WGS sequence"/>
</dbReference>
<protein>
    <submittedName>
        <fullName evidence="3">PEP-CTERM sorting domain-containing protein</fullName>
    </submittedName>
</protein>
<keyword evidence="1" id="KW-1133">Transmembrane helix</keyword>
<evidence type="ECO:0000313" key="3">
    <source>
        <dbReference type="EMBL" id="MEK7952997.1"/>
    </source>
</evidence>
<proteinExistence type="predicted"/>
<sequence>MKSIACRNALALASVLLLSVAHAGPGAVVGDPVPEVKVTAVPEPSPLFLLAGAMAVLFLLMRKGGPR</sequence>
<evidence type="ECO:0000256" key="1">
    <source>
        <dbReference type="SAM" id="Phobius"/>
    </source>
</evidence>
<keyword evidence="4" id="KW-1185">Reference proteome</keyword>
<keyword evidence="1" id="KW-0472">Membrane</keyword>
<name>A0ABU9B149_9BACT</name>
<dbReference type="InterPro" id="IPR013424">
    <property type="entry name" value="Ice-binding_C"/>
</dbReference>
<comment type="caution">
    <text evidence="3">The sequence shown here is derived from an EMBL/GenBank/DDBJ whole genome shotgun (WGS) entry which is preliminary data.</text>
</comment>
<keyword evidence="2" id="KW-0732">Signal</keyword>
<evidence type="ECO:0000313" key="4">
    <source>
        <dbReference type="Proteomes" id="UP001371305"/>
    </source>
</evidence>
<feature type="signal peptide" evidence="2">
    <location>
        <begin position="1"/>
        <end position="23"/>
    </location>
</feature>